<dbReference type="GO" id="GO:0042448">
    <property type="term" value="P:progesterone metabolic process"/>
    <property type="evidence" value="ECO:0007669"/>
    <property type="project" value="TreeGrafter"/>
</dbReference>
<dbReference type="FunFam" id="1.10.630.10:FF:000094">
    <property type="entry name" value="cytochrome P450 2J6-like"/>
    <property type="match status" value="1"/>
</dbReference>
<dbReference type="GO" id="GO:0005506">
    <property type="term" value="F:iron ion binding"/>
    <property type="evidence" value="ECO:0007669"/>
    <property type="project" value="InterPro"/>
</dbReference>
<reference evidence="8" key="1">
    <citation type="submission" date="2023-01" db="EMBL/GenBank/DDBJ databases">
        <title>Genome assembly of the deep-sea coral Lophelia pertusa.</title>
        <authorList>
            <person name="Herrera S."/>
            <person name="Cordes E."/>
        </authorList>
    </citation>
    <scope>NUCLEOTIDE SEQUENCE</scope>
    <source>
        <strain evidence="8">USNM1676648</strain>
        <tissue evidence="8">Polyp</tissue>
    </source>
</reference>
<accession>A0A9W9YAK8</accession>
<dbReference type="CDD" id="cd11027">
    <property type="entry name" value="CYP17A1-like"/>
    <property type="match status" value="1"/>
</dbReference>
<comment type="caution">
    <text evidence="8">The sequence shown here is derived from an EMBL/GenBank/DDBJ whole genome shotgun (WGS) entry which is preliminary data.</text>
</comment>
<protein>
    <recommendedName>
        <fullName evidence="10">Steroid 17-alpha-hydroxylase/17,20 lyase</fullName>
    </recommendedName>
</protein>
<evidence type="ECO:0000256" key="1">
    <source>
        <dbReference type="ARBA" id="ARBA00010617"/>
    </source>
</evidence>
<dbReference type="InterPro" id="IPR002401">
    <property type="entry name" value="Cyt_P450_E_grp-I"/>
</dbReference>
<dbReference type="Gene3D" id="1.10.630.10">
    <property type="entry name" value="Cytochrome P450"/>
    <property type="match status" value="1"/>
</dbReference>
<dbReference type="PANTHER" id="PTHR24289">
    <property type="entry name" value="STEROID 17-ALPHA-HYDROXYLASE/17,20 LYASE"/>
    <property type="match status" value="1"/>
</dbReference>
<dbReference type="Proteomes" id="UP001163046">
    <property type="component" value="Unassembled WGS sequence"/>
</dbReference>
<keyword evidence="6" id="KW-0503">Monooxygenase</keyword>
<dbReference type="PRINTS" id="PR00463">
    <property type="entry name" value="EP450I"/>
</dbReference>
<dbReference type="PANTHER" id="PTHR24289:SF1">
    <property type="entry name" value="STEROID 17-ALPHA-HYDROXYLASE_17,20 LYASE"/>
    <property type="match status" value="1"/>
</dbReference>
<keyword evidence="5 7" id="KW-0408">Iron</keyword>
<name>A0A9W9YAK8_9CNID</name>
<keyword evidence="9" id="KW-1185">Reference proteome</keyword>
<dbReference type="GO" id="GO:0020037">
    <property type="term" value="F:heme binding"/>
    <property type="evidence" value="ECO:0007669"/>
    <property type="project" value="InterPro"/>
</dbReference>
<dbReference type="PRINTS" id="PR00385">
    <property type="entry name" value="P450"/>
</dbReference>
<evidence type="ECO:0000256" key="2">
    <source>
        <dbReference type="ARBA" id="ARBA00022617"/>
    </source>
</evidence>
<dbReference type="InterPro" id="IPR001128">
    <property type="entry name" value="Cyt_P450"/>
</dbReference>
<sequence length="496" mass="56125">MFEELLWFILAVILVTLIVNRFATTKNLPPGPFPLPIIGNAYKVSDDSRHVDLTALEKQYGKVFRLYLGSQLVIVVSGGNAVKEVLVTKSAEFAGRPRVYTLDVYSQNGDGIAFADHSPKWRLHRKIVVSALKMYSTGRLKQESIINDEFDLLLKRVASRNGQPHDITKEIRLAVTNVICALVFGSRYELDDPEFTKVTEITEGIVKMIASGSVVDALPWLRFFFTFKSLENLKEKCKERDELVGRIYREHVEANRVENPQDLTDALLKAKKEAEDEDSSIKGFLTDQQLIMTMGEVFIAGNETTGSALCWALLYLIYNPEVQQKLHQELDEVIGPDRLPELGDKEKLPYLEATITETLRISSISPIPVHKTTVDATLQGYDIPKGTTVLVNLWSLHHDPAIWDEPDDFRPERFLDEDGNFVAPRPDRFLPFAAGRRYCLGEHLARLEFFLAFARLLHNFKFENPPGSDLPTLKPITGLVFMPQPFSVCALKRHAL</sequence>
<comment type="similarity">
    <text evidence="1">Belongs to the cytochrome P450 family.</text>
</comment>
<keyword evidence="3 7" id="KW-0479">Metal-binding</keyword>
<evidence type="ECO:0000256" key="4">
    <source>
        <dbReference type="ARBA" id="ARBA00023002"/>
    </source>
</evidence>
<dbReference type="AlphaFoldDB" id="A0A9W9YAK8"/>
<evidence type="ECO:0000256" key="6">
    <source>
        <dbReference type="ARBA" id="ARBA00023033"/>
    </source>
</evidence>
<gene>
    <name evidence="8" type="ORF">OS493_036368</name>
</gene>
<evidence type="ECO:0000313" key="9">
    <source>
        <dbReference type="Proteomes" id="UP001163046"/>
    </source>
</evidence>
<evidence type="ECO:0000256" key="5">
    <source>
        <dbReference type="ARBA" id="ARBA00023004"/>
    </source>
</evidence>
<evidence type="ECO:0000256" key="3">
    <source>
        <dbReference type="ARBA" id="ARBA00022723"/>
    </source>
</evidence>
<evidence type="ECO:0000313" key="8">
    <source>
        <dbReference type="EMBL" id="KAJ7319205.1"/>
    </source>
</evidence>
<comment type="cofactor">
    <cofactor evidence="7">
        <name>heme</name>
        <dbReference type="ChEBI" id="CHEBI:30413"/>
    </cofactor>
</comment>
<organism evidence="8 9">
    <name type="scientific">Desmophyllum pertusum</name>
    <dbReference type="NCBI Taxonomy" id="174260"/>
    <lineage>
        <taxon>Eukaryota</taxon>
        <taxon>Metazoa</taxon>
        <taxon>Cnidaria</taxon>
        <taxon>Anthozoa</taxon>
        <taxon>Hexacorallia</taxon>
        <taxon>Scleractinia</taxon>
        <taxon>Caryophylliina</taxon>
        <taxon>Caryophylliidae</taxon>
        <taxon>Desmophyllum</taxon>
    </lineage>
</organism>
<dbReference type="SUPFAM" id="SSF48264">
    <property type="entry name" value="Cytochrome P450"/>
    <property type="match status" value="1"/>
</dbReference>
<dbReference type="GO" id="GO:0004508">
    <property type="term" value="F:steroid 17-alpha-monooxygenase activity"/>
    <property type="evidence" value="ECO:0007669"/>
    <property type="project" value="TreeGrafter"/>
</dbReference>
<evidence type="ECO:0000256" key="7">
    <source>
        <dbReference type="PIRSR" id="PIRSR602401-1"/>
    </source>
</evidence>
<keyword evidence="2 7" id="KW-0349">Heme</keyword>
<proteinExistence type="inferred from homology"/>
<dbReference type="InterPro" id="IPR036396">
    <property type="entry name" value="Cyt_P450_sf"/>
</dbReference>
<dbReference type="OrthoDB" id="1418422at2759"/>
<keyword evidence="4" id="KW-0560">Oxidoreductase</keyword>
<evidence type="ECO:0008006" key="10">
    <source>
        <dbReference type="Google" id="ProtNLM"/>
    </source>
</evidence>
<dbReference type="EMBL" id="MU827837">
    <property type="protein sequence ID" value="KAJ7319205.1"/>
    <property type="molecule type" value="Genomic_DNA"/>
</dbReference>
<feature type="binding site" description="axial binding residue" evidence="7">
    <location>
        <position position="439"/>
    </location>
    <ligand>
        <name>heme</name>
        <dbReference type="ChEBI" id="CHEBI:30413"/>
    </ligand>
    <ligandPart>
        <name>Fe</name>
        <dbReference type="ChEBI" id="CHEBI:18248"/>
    </ligandPart>
</feature>
<dbReference type="GO" id="GO:0042446">
    <property type="term" value="P:hormone biosynthetic process"/>
    <property type="evidence" value="ECO:0007669"/>
    <property type="project" value="TreeGrafter"/>
</dbReference>
<dbReference type="Pfam" id="PF00067">
    <property type="entry name" value="p450"/>
    <property type="match status" value="1"/>
</dbReference>